<organism evidence="1 2">
    <name type="scientific">Deinococcus arenicola</name>
    <dbReference type="NCBI Taxonomy" id="2994950"/>
    <lineage>
        <taxon>Bacteria</taxon>
        <taxon>Thermotogati</taxon>
        <taxon>Deinococcota</taxon>
        <taxon>Deinococci</taxon>
        <taxon>Deinococcales</taxon>
        <taxon>Deinococcaceae</taxon>
        <taxon>Deinococcus</taxon>
    </lineage>
</organism>
<sequence length="91" mass="10504">MNYAEKLAYWYLRLNGFFPLANFVLHNEGERRGSDSDVLAIRMPHTDERIGGVSVVHDALLEKLNCDFRTSQIGLICEVIDLVLNQQRLKR</sequence>
<protein>
    <recommendedName>
        <fullName evidence="3">Polymerase nucleotidyl transferase domain-containing protein</fullName>
    </recommendedName>
</protein>
<dbReference type="RefSeq" id="WP_317641774.1">
    <property type="nucleotide sequence ID" value="NZ_JAPMIV010000061.1"/>
</dbReference>
<name>A0ABU4DVF6_9DEIO</name>
<evidence type="ECO:0008006" key="3">
    <source>
        <dbReference type="Google" id="ProtNLM"/>
    </source>
</evidence>
<proteinExistence type="predicted"/>
<reference evidence="1 2" key="1">
    <citation type="submission" date="2022-11" db="EMBL/GenBank/DDBJ databases">
        <title>Deinococcus ZS9-10, Low Temperature and Draught-tolerating, UV-resistant Bacteria from Continental Antarctica.</title>
        <authorList>
            <person name="Cheng L."/>
        </authorList>
    </citation>
    <scope>NUCLEOTIDE SEQUENCE [LARGE SCALE GENOMIC DNA]</scope>
    <source>
        <strain evidence="1 2">ZS9-10</strain>
    </source>
</reference>
<gene>
    <name evidence="1" type="ORF">ORD21_17650</name>
</gene>
<evidence type="ECO:0000313" key="2">
    <source>
        <dbReference type="Proteomes" id="UP001276150"/>
    </source>
</evidence>
<dbReference type="EMBL" id="JAPMIV010000061">
    <property type="protein sequence ID" value="MDV6376422.1"/>
    <property type="molecule type" value="Genomic_DNA"/>
</dbReference>
<evidence type="ECO:0000313" key="1">
    <source>
        <dbReference type="EMBL" id="MDV6376422.1"/>
    </source>
</evidence>
<dbReference type="Proteomes" id="UP001276150">
    <property type="component" value="Unassembled WGS sequence"/>
</dbReference>
<comment type="caution">
    <text evidence="1">The sequence shown here is derived from an EMBL/GenBank/DDBJ whole genome shotgun (WGS) entry which is preliminary data.</text>
</comment>
<accession>A0ABU4DVF6</accession>
<keyword evidence="2" id="KW-1185">Reference proteome</keyword>